<organism evidence="1 2">
    <name type="scientific">Streptomyces glaucosporus</name>
    <dbReference type="NCBI Taxonomy" id="284044"/>
    <lineage>
        <taxon>Bacteria</taxon>
        <taxon>Bacillati</taxon>
        <taxon>Actinomycetota</taxon>
        <taxon>Actinomycetes</taxon>
        <taxon>Kitasatosporales</taxon>
        <taxon>Streptomycetaceae</taxon>
        <taxon>Streptomyces</taxon>
    </lineage>
</organism>
<keyword evidence="2" id="KW-1185">Reference proteome</keyword>
<reference evidence="1 2" key="1">
    <citation type="journal article" date="2019" name="Int. J. Syst. Evol. Microbiol.">
        <title>The Global Catalogue of Microorganisms (GCM) 10K type strain sequencing project: providing services to taxonomists for standard genome sequencing and annotation.</title>
        <authorList>
            <consortium name="The Broad Institute Genomics Platform"/>
            <consortium name="The Broad Institute Genome Sequencing Center for Infectious Disease"/>
            <person name="Wu L."/>
            <person name="Ma J."/>
        </authorList>
    </citation>
    <scope>NUCLEOTIDE SEQUENCE [LARGE SCALE GENOMIC DNA]</scope>
    <source>
        <strain evidence="1 2">JCM 6921</strain>
    </source>
</reference>
<gene>
    <name evidence="1" type="ORF">GCM10010420_44770</name>
</gene>
<proteinExistence type="predicted"/>
<evidence type="ECO:0000313" key="1">
    <source>
        <dbReference type="EMBL" id="GAA2410979.1"/>
    </source>
</evidence>
<sequence length="164" mass="19043">MTDANDPRSKTLVTDRAFLSLARSDAQRIVERDLRRLAVERSLRSPAIAAKMDEPAHSIKKMMQEWERLVNVLESPWETTDYFLLDDYMFALDTRASLEKELGDFSPAPPTPLLIALEGLDARFLAQTVREEPGQERQLQAWLKPLSGRPPEWLWNRRPRVMPW</sequence>
<accession>A0ABN3IPV3</accession>
<dbReference type="Proteomes" id="UP001500058">
    <property type="component" value="Unassembled WGS sequence"/>
</dbReference>
<dbReference type="RefSeq" id="WP_344632903.1">
    <property type="nucleotide sequence ID" value="NZ_BAAATJ010000025.1"/>
</dbReference>
<name>A0ABN3IPV3_9ACTN</name>
<dbReference type="EMBL" id="BAAATJ010000025">
    <property type="protein sequence ID" value="GAA2410979.1"/>
    <property type="molecule type" value="Genomic_DNA"/>
</dbReference>
<protein>
    <submittedName>
        <fullName evidence="1">Uncharacterized protein</fullName>
    </submittedName>
</protein>
<comment type="caution">
    <text evidence="1">The sequence shown here is derived from an EMBL/GenBank/DDBJ whole genome shotgun (WGS) entry which is preliminary data.</text>
</comment>
<evidence type="ECO:0000313" key="2">
    <source>
        <dbReference type="Proteomes" id="UP001500058"/>
    </source>
</evidence>